<feature type="compositionally biased region" description="Polar residues" evidence="1">
    <location>
        <begin position="331"/>
        <end position="341"/>
    </location>
</feature>
<feature type="compositionally biased region" description="Basic and acidic residues" evidence="1">
    <location>
        <begin position="342"/>
        <end position="375"/>
    </location>
</feature>
<feature type="region of interest" description="Disordered" evidence="1">
    <location>
        <begin position="300"/>
        <end position="375"/>
    </location>
</feature>
<feature type="region of interest" description="Disordered" evidence="1">
    <location>
        <begin position="1"/>
        <end position="56"/>
    </location>
</feature>
<keyword evidence="2" id="KW-1133">Transmembrane helix</keyword>
<name>A0AAN7HA78_9PEZI</name>
<feature type="compositionally biased region" description="Low complexity" evidence="1">
    <location>
        <begin position="20"/>
        <end position="35"/>
    </location>
</feature>
<evidence type="ECO:0000313" key="3">
    <source>
        <dbReference type="EMBL" id="KAK4237452.1"/>
    </source>
</evidence>
<evidence type="ECO:0008006" key="5">
    <source>
        <dbReference type="Google" id="ProtNLM"/>
    </source>
</evidence>
<comment type="caution">
    <text evidence="3">The sequence shown here is derived from an EMBL/GenBank/DDBJ whole genome shotgun (WGS) entry which is preliminary data.</text>
</comment>
<proteinExistence type="predicted"/>
<evidence type="ECO:0000256" key="2">
    <source>
        <dbReference type="SAM" id="Phobius"/>
    </source>
</evidence>
<reference evidence="3" key="1">
    <citation type="journal article" date="2023" name="Mol. Phylogenet. Evol.">
        <title>Genome-scale phylogeny and comparative genomics of the fungal order Sordariales.</title>
        <authorList>
            <person name="Hensen N."/>
            <person name="Bonometti L."/>
            <person name="Westerberg I."/>
            <person name="Brannstrom I.O."/>
            <person name="Guillou S."/>
            <person name="Cros-Aarteil S."/>
            <person name="Calhoun S."/>
            <person name="Haridas S."/>
            <person name="Kuo A."/>
            <person name="Mondo S."/>
            <person name="Pangilinan J."/>
            <person name="Riley R."/>
            <person name="LaButti K."/>
            <person name="Andreopoulos B."/>
            <person name="Lipzen A."/>
            <person name="Chen C."/>
            <person name="Yan M."/>
            <person name="Daum C."/>
            <person name="Ng V."/>
            <person name="Clum A."/>
            <person name="Steindorff A."/>
            <person name="Ohm R.A."/>
            <person name="Martin F."/>
            <person name="Silar P."/>
            <person name="Natvig D.O."/>
            <person name="Lalanne C."/>
            <person name="Gautier V."/>
            <person name="Ament-Velasquez S.L."/>
            <person name="Kruys A."/>
            <person name="Hutchinson M.I."/>
            <person name="Powell A.J."/>
            <person name="Barry K."/>
            <person name="Miller A.N."/>
            <person name="Grigoriev I.V."/>
            <person name="Debuchy R."/>
            <person name="Gladieux P."/>
            <person name="Hiltunen Thoren M."/>
            <person name="Johannesson H."/>
        </authorList>
    </citation>
    <scope>NUCLEOTIDE SEQUENCE</scope>
    <source>
        <strain evidence="3">CBS 532.94</strain>
    </source>
</reference>
<evidence type="ECO:0000313" key="4">
    <source>
        <dbReference type="Proteomes" id="UP001303760"/>
    </source>
</evidence>
<dbReference type="AlphaFoldDB" id="A0AAN7HA78"/>
<protein>
    <recommendedName>
        <fullName evidence="5">Transmembrane protein</fullName>
    </recommendedName>
</protein>
<gene>
    <name evidence="3" type="ORF">C8A03DRAFT_44707</name>
</gene>
<feature type="transmembrane region" description="Helical" evidence="2">
    <location>
        <begin position="143"/>
        <end position="165"/>
    </location>
</feature>
<feature type="transmembrane region" description="Helical" evidence="2">
    <location>
        <begin position="110"/>
        <end position="131"/>
    </location>
</feature>
<feature type="transmembrane region" description="Helical" evidence="2">
    <location>
        <begin position="177"/>
        <end position="196"/>
    </location>
</feature>
<evidence type="ECO:0000256" key="1">
    <source>
        <dbReference type="SAM" id="MobiDB-lite"/>
    </source>
</evidence>
<feature type="compositionally biased region" description="Basic and acidic residues" evidence="1">
    <location>
        <begin position="310"/>
        <end position="323"/>
    </location>
</feature>
<keyword evidence="2" id="KW-0472">Membrane</keyword>
<accession>A0AAN7HA78</accession>
<sequence length="375" mass="41904">MAEPPRKAAGPGPILPPTPSSAYTPSPSTPTGRPRLSSRRTSRFTEEVMTERTPAASVSEQSLDYYIYGPSAEDVNANASNINRSSVPNTSTTHIETEPARRNWEAWLRFLNGTVHAIACLVLLAIIGYAMRVLRWHMGSYMSINAVILICFLVVDIALDVITLFRAHRPWPTWGLVLRLVCGIVYIVLCLVYVGLGGVFPDRHTYWGLYADPAGIMVYVLLCVEGVWNLLHIPVCRYRLGARLLRHPSPQKVSPLTPIDNRASFNQRFSMAGTEQTEHSSISVTWRRWVRTRSTNYSREDVENGMQRMGTREPSVDLTLREQPDEEDDQAGSSRTTSSHEGTAERRSGLKGSEKWQGDKSEGKAYPDRSADIGQ</sequence>
<reference evidence="3" key="2">
    <citation type="submission" date="2023-05" db="EMBL/GenBank/DDBJ databases">
        <authorList>
            <consortium name="Lawrence Berkeley National Laboratory"/>
            <person name="Steindorff A."/>
            <person name="Hensen N."/>
            <person name="Bonometti L."/>
            <person name="Westerberg I."/>
            <person name="Brannstrom I.O."/>
            <person name="Guillou S."/>
            <person name="Cros-Aarteil S."/>
            <person name="Calhoun S."/>
            <person name="Haridas S."/>
            <person name="Kuo A."/>
            <person name="Mondo S."/>
            <person name="Pangilinan J."/>
            <person name="Riley R."/>
            <person name="Labutti K."/>
            <person name="Andreopoulos B."/>
            <person name="Lipzen A."/>
            <person name="Chen C."/>
            <person name="Yanf M."/>
            <person name="Daum C."/>
            <person name="Ng V."/>
            <person name="Clum A."/>
            <person name="Ohm R."/>
            <person name="Martin F."/>
            <person name="Silar P."/>
            <person name="Natvig D."/>
            <person name="Lalanne C."/>
            <person name="Gautier V."/>
            <person name="Ament-Velasquez S.L."/>
            <person name="Kruys A."/>
            <person name="Hutchinson M.I."/>
            <person name="Powell A.J."/>
            <person name="Barry K."/>
            <person name="Miller A.N."/>
            <person name="Grigoriev I.V."/>
            <person name="Debuchy R."/>
            <person name="Gladieux P."/>
            <person name="Thoren M.H."/>
            <person name="Johannesson H."/>
        </authorList>
    </citation>
    <scope>NUCLEOTIDE SEQUENCE</scope>
    <source>
        <strain evidence="3">CBS 532.94</strain>
    </source>
</reference>
<keyword evidence="2" id="KW-0812">Transmembrane</keyword>
<keyword evidence="4" id="KW-1185">Reference proteome</keyword>
<feature type="transmembrane region" description="Helical" evidence="2">
    <location>
        <begin position="216"/>
        <end position="236"/>
    </location>
</feature>
<dbReference type="EMBL" id="MU860138">
    <property type="protein sequence ID" value="KAK4237452.1"/>
    <property type="molecule type" value="Genomic_DNA"/>
</dbReference>
<dbReference type="Proteomes" id="UP001303760">
    <property type="component" value="Unassembled WGS sequence"/>
</dbReference>
<organism evidence="3 4">
    <name type="scientific">Achaetomium macrosporum</name>
    <dbReference type="NCBI Taxonomy" id="79813"/>
    <lineage>
        <taxon>Eukaryota</taxon>
        <taxon>Fungi</taxon>
        <taxon>Dikarya</taxon>
        <taxon>Ascomycota</taxon>
        <taxon>Pezizomycotina</taxon>
        <taxon>Sordariomycetes</taxon>
        <taxon>Sordariomycetidae</taxon>
        <taxon>Sordariales</taxon>
        <taxon>Chaetomiaceae</taxon>
        <taxon>Achaetomium</taxon>
    </lineage>
</organism>